<dbReference type="GO" id="GO:0032259">
    <property type="term" value="P:methylation"/>
    <property type="evidence" value="ECO:0007669"/>
    <property type="project" value="UniProtKB-KW"/>
</dbReference>
<dbReference type="Pfam" id="PF08241">
    <property type="entry name" value="Methyltransf_11"/>
    <property type="match status" value="1"/>
</dbReference>
<dbReference type="InterPro" id="IPR029063">
    <property type="entry name" value="SAM-dependent_MTases_sf"/>
</dbReference>
<organism evidence="3 4">
    <name type="scientific">Bradyrhizobium aeschynomenes</name>
    <dbReference type="NCBI Taxonomy" id="2734909"/>
    <lineage>
        <taxon>Bacteria</taxon>
        <taxon>Pseudomonadati</taxon>
        <taxon>Pseudomonadota</taxon>
        <taxon>Alphaproteobacteria</taxon>
        <taxon>Hyphomicrobiales</taxon>
        <taxon>Nitrobacteraceae</taxon>
        <taxon>Bradyrhizobium</taxon>
    </lineage>
</organism>
<dbReference type="EMBL" id="JABFDN010000017">
    <property type="protein sequence ID" value="NPU69403.1"/>
    <property type="molecule type" value="Genomic_DNA"/>
</dbReference>
<accession>A0ABX2CN77</accession>
<feature type="domain" description="Methyltransferase type 11" evidence="2">
    <location>
        <begin position="84"/>
        <end position="128"/>
    </location>
</feature>
<name>A0ABX2CN77_9BRAD</name>
<feature type="compositionally biased region" description="Low complexity" evidence="1">
    <location>
        <begin position="246"/>
        <end position="261"/>
    </location>
</feature>
<comment type="caution">
    <text evidence="3">The sequence shown here is derived from an EMBL/GenBank/DDBJ whole genome shotgun (WGS) entry which is preliminary data.</text>
</comment>
<evidence type="ECO:0000313" key="4">
    <source>
        <dbReference type="Proteomes" id="UP000886476"/>
    </source>
</evidence>
<evidence type="ECO:0000259" key="2">
    <source>
        <dbReference type="Pfam" id="PF08241"/>
    </source>
</evidence>
<dbReference type="Gene3D" id="3.40.50.150">
    <property type="entry name" value="Vaccinia Virus protein VP39"/>
    <property type="match status" value="1"/>
</dbReference>
<dbReference type="SUPFAM" id="SSF53335">
    <property type="entry name" value="S-adenosyl-L-methionine-dependent methyltransferases"/>
    <property type="match status" value="1"/>
</dbReference>
<proteinExistence type="predicted"/>
<evidence type="ECO:0000256" key="1">
    <source>
        <dbReference type="SAM" id="MobiDB-lite"/>
    </source>
</evidence>
<dbReference type="InterPro" id="IPR013216">
    <property type="entry name" value="Methyltransf_11"/>
</dbReference>
<keyword evidence="3" id="KW-0808">Transferase</keyword>
<keyword evidence="4" id="KW-1185">Reference proteome</keyword>
<dbReference type="RefSeq" id="WP_172114456.1">
    <property type="nucleotide sequence ID" value="NZ_JABFDN010000017.1"/>
</dbReference>
<gene>
    <name evidence="3" type="ORF">HL667_30670</name>
</gene>
<sequence>MDVIDLRNFYSGRLGIVARLLINRGIRARWPSAAGQRVLGIGYPTPYLGLFREDSERCIAFMPAAQGVLKWPTARPTLASLVDEFSLPLPDSAVDRILIVHALEMSDDPAGLLREIWRVLAPTGRVIIVIPNRRGVWTRTDNTPFGHGRPYSRSQITQLLRQTWFTPSAWGEALFMPPVGGWFLKSAMAWERVGAALSLPFAGVHIVEATKQVYRVIPARRERIRLIPRLEPVLAPAPSTQGSGLGSNLGSNRGANSASDD</sequence>
<evidence type="ECO:0000313" key="3">
    <source>
        <dbReference type="EMBL" id="NPU69403.1"/>
    </source>
</evidence>
<dbReference type="Proteomes" id="UP000886476">
    <property type="component" value="Unassembled WGS sequence"/>
</dbReference>
<reference evidence="3" key="1">
    <citation type="submission" date="2020-05" db="EMBL/GenBank/DDBJ databases">
        <title>Nod-independent and nitrogen-fixing Bradyrhizobium aeschynomene sp. nov. isolated from nodules of Aeschynomene indica.</title>
        <authorList>
            <person name="Zhang Z."/>
        </authorList>
    </citation>
    <scope>NUCLEOTIDE SEQUENCE</scope>
    <source>
        <strain evidence="3">83012</strain>
    </source>
</reference>
<feature type="region of interest" description="Disordered" evidence="1">
    <location>
        <begin position="237"/>
        <end position="261"/>
    </location>
</feature>
<protein>
    <submittedName>
        <fullName evidence="3">Class I SAM-dependent methyltransferase</fullName>
    </submittedName>
</protein>
<keyword evidence="3" id="KW-0489">Methyltransferase</keyword>
<dbReference type="GO" id="GO:0008168">
    <property type="term" value="F:methyltransferase activity"/>
    <property type="evidence" value="ECO:0007669"/>
    <property type="project" value="UniProtKB-KW"/>
</dbReference>